<proteinExistence type="predicted"/>
<protein>
    <recommendedName>
        <fullName evidence="3">Protein kinase domain-containing protein</fullName>
    </recommendedName>
</protein>
<dbReference type="Proteomes" id="UP000001064">
    <property type="component" value="Unassembled WGS sequence"/>
</dbReference>
<dbReference type="InterPro" id="IPR011009">
    <property type="entry name" value="Kinase-like_dom_sf"/>
</dbReference>
<evidence type="ECO:0000313" key="2">
    <source>
        <dbReference type="Proteomes" id="UP000001064"/>
    </source>
</evidence>
<dbReference type="SUPFAM" id="SSF56112">
    <property type="entry name" value="Protein kinase-like (PK-like)"/>
    <property type="match status" value="1"/>
</dbReference>
<keyword evidence="2" id="KW-1185">Reference proteome</keyword>
<dbReference type="Gene3D" id="1.10.510.10">
    <property type="entry name" value="Transferase(Phosphotransferase) domain 1"/>
    <property type="match status" value="1"/>
</dbReference>
<organism evidence="1 2">
    <name type="scientific">Dictyostelium purpureum</name>
    <name type="common">Slime mold</name>
    <dbReference type="NCBI Taxonomy" id="5786"/>
    <lineage>
        <taxon>Eukaryota</taxon>
        <taxon>Amoebozoa</taxon>
        <taxon>Evosea</taxon>
        <taxon>Eumycetozoa</taxon>
        <taxon>Dictyostelia</taxon>
        <taxon>Dictyosteliales</taxon>
        <taxon>Dictyosteliaceae</taxon>
        <taxon>Dictyostelium</taxon>
    </lineage>
</organism>
<sequence length="144" mass="16572">MESLEGYKSINNLLKELKRPFNEEEIVYIIHKLVDALENLKKFSIVNYNITCDNIFLNTKNGDVKLDAGSSKFINSQQQYTSDTQLLNQNIKSILGYLLVEISGGLQNKSNIPYEIQNFIQYCFLFSSSELSRINICKEVSFKI</sequence>
<dbReference type="VEuPathDB" id="AmoebaDB:DICPUDRAFT_150426"/>
<dbReference type="RefSeq" id="XP_003286459.1">
    <property type="nucleotide sequence ID" value="XM_003286411.1"/>
</dbReference>
<evidence type="ECO:0008006" key="3">
    <source>
        <dbReference type="Google" id="ProtNLM"/>
    </source>
</evidence>
<dbReference type="KEGG" id="dpp:DICPUDRAFT_150426"/>
<dbReference type="GeneID" id="10503853"/>
<dbReference type="AlphaFoldDB" id="F0ZGB0"/>
<reference evidence="2" key="1">
    <citation type="journal article" date="2011" name="Genome Biol.">
        <title>Comparative genomics of the social amoebae Dictyostelium discoideum and Dictyostelium purpureum.</title>
        <authorList>
            <consortium name="US DOE Joint Genome Institute (JGI-PGF)"/>
            <person name="Sucgang R."/>
            <person name="Kuo A."/>
            <person name="Tian X."/>
            <person name="Salerno W."/>
            <person name="Parikh A."/>
            <person name="Feasley C.L."/>
            <person name="Dalin E."/>
            <person name="Tu H."/>
            <person name="Huang E."/>
            <person name="Barry K."/>
            <person name="Lindquist E."/>
            <person name="Shapiro H."/>
            <person name="Bruce D."/>
            <person name="Schmutz J."/>
            <person name="Salamov A."/>
            <person name="Fey P."/>
            <person name="Gaudet P."/>
            <person name="Anjard C."/>
            <person name="Babu M.M."/>
            <person name="Basu S."/>
            <person name="Bushmanova Y."/>
            <person name="van der Wel H."/>
            <person name="Katoh-Kurasawa M."/>
            <person name="Dinh C."/>
            <person name="Coutinho P.M."/>
            <person name="Saito T."/>
            <person name="Elias M."/>
            <person name="Schaap P."/>
            <person name="Kay R.R."/>
            <person name="Henrissat B."/>
            <person name="Eichinger L."/>
            <person name="Rivero F."/>
            <person name="Putnam N.H."/>
            <person name="West C.M."/>
            <person name="Loomis W.F."/>
            <person name="Chisholm R.L."/>
            <person name="Shaulsky G."/>
            <person name="Strassmann J.E."/>
            <person name="Queller D.C."/>
            <person name="Kuspa A."/>
            <person name="Grigoriev I.V."/>
        </authorList>
    </citation>
    <scope>NUCLEOTIDE SEQUENCE [LARGE SCALE GENOMIC DNA]</scope>
    <source>
        <strain evidence="2">QSDP1</strain>
    </source>
</reference>
<dbReference type="EMBL" id="GL871010">
    <property type="protein sequence ID" value="EGC37031.1"/>
    <property type="molecule type" value="Genomic_DNA"/>
</dbReference>
<accession>F0ZGB0</accession>
<dbReference type="InParanoid" id="F0ZGB0"/>
<gene>
    <name evidence="1" type="ORF">DICPUDRAFT_150426</name>
</gene>
<evidence type="ECO:0000313" key="1">
    <source>
        <dbReference type="EMBL" id="EGC37031.1"/>
    </source>
</evidence>
<name>F0ZGB0_DICPU</name>